<feature type="non-terminal residue" evidence="4">
    <location>
        <position position="1"/>
    </location>
</feature>
<dbReference type="Proteomes" id="UP000027238">
    <property type="component" value="Unassembled WGS sequence"/>
</dbReference>
<organism evidence="4 5">
    <name type="scientific">Colletotrichum sublineola</name>
    <name type="common">Sorghum anthracnose fungus</name>
    <dbReference type="NCBI Taxonomy" id="1173701"/>
    <lineage>
        <taxon>Eukaryota</taxon>
        <taxon>Fungi</taxon>
        <taxon>Dikarya</taxon>
        <taxon>Ascomycota</taxon>
        <taxon>Pezizomycotina</taxon>
        <taxon>Sordariomycetes</taxon>
        <taxon>Hypocreomycetidae</taxon>
        <taxon>Glomerellales</taxon>
        <taxon>Glomerellaceae</taxon>
        <taxon>Colletotrichum</taxon>
        <taxon>Colletotrichum graminicola species complex</taxon>
    </lineage>
</organism>
<proteinExistence type="predicted"/>
<dbReference type="InterPro" id="IPR036736">
    <property type="entry name" value="ACP-like_sf"/>
</dbReference>
<comment type="caution">
    <text evidence="4">The sequence shown here is derived from an EMBL/GenBank/DDBJ whole genome shotgun (WGS) entry which is preliminary data.</text>
</comment>
<evidence type="ECO:0000259" key="3">
    <source>
        <dbReference type="PROSITE" id="PS50075"/>
    </source>
</evidence>
<dbReference type="HOGENOM" id="CLU_822719_0_0_1"/>
<evidence type="ECO:0000256" key="1">
    <source>
        <dbReference type="ARBA" id="ARBA00022450"/>
    </source>
</evidence>
<dbReference type="GO" id="GO:0031177">
    <property type="term" value="F:phosphopantetheine binding"/>
    <property type="evidence" value="ECO:0007669"/>
    <property type="project" value="InterPro"/>
</dbReference>
<dbReference type="EMBL" id="JMSE01000503">
    <property type="protein sequence ID" value="KDN69518.1"/>
    <property type="molecule type" value="Genomic_DNA"/>
</dbReference>
<protein>
    <submittedName>
        <fullName evidence="4">Putative mycocerosic acid synthase</fullName>
    </submittedName>
</protein>
<dbReference type="OrthoDB" id="4851685at2759"/>
<keyword evidence="2" id="KW-0597">Phosphoprotein</keyword>
<keyword evidence="1" id="KW-0596">Phosphopantetheine</keyword>
<reference evidence="5" key="1">
    <citation type="journal article" date="2014" name="Genome Announc.">
        <title>Draft genome sequence of Colletotrichum sublineola, a destructive pathogen of cultivated sorghum.</title>
        <authorList>
            <person name="Baroncelli R."/>
            <person name="Sanz-Martin J.M."/>
            <person name="Rech G.E."/>
            <person name="Sukno S.A."/>
            <person name="Thon M.R."/>
        </authorList>
    </citation>
    <scope>NUCLEOTIDE SEQUENCE [LARGE SCALE GENOMIC DNA]</scope>
    <source>
        <strain evidence="5">TX430BB</strain>
    </source>
</reference>
<dbReference type="InterPro" id="IPR009081">
    <property type="entry name" value="PP-bd_ACP"/>
</dbReference>
<dbReference type="SUPFAM" id="SSF47336">
    <property type="entry name" value="ACP-like"/>
    <property type="match status" value="1"/>
</dbReference>
<evidence type="ECO:0000313" key="4">
    <source>
        <dbReference type="EMBL" id="KDN69518.1"/>
    </source>
</evidence>
<dbReference type="eggNOG" id="KOG1202">
    <property type="taxonomic scope" value="Eukaryota"/>
</dbReference>
<keyword evidence="5" id="KW-1185">Reference proteome</keyword>
<dbReference type="Gene3D" id="1.10.1200.10">
    <property type="entry name" value="ACP-like"/>
    <property type="match status" value="1"/>
</dbReference>
<dbReference type="InterPro" id="IPR020806">
    <property type="entry name" value="PKS_PP-bd"/>
</dbReference>
<gene>
    <name evidence="4" type="ORF">CSUB01_12643</name>
</gene>
<evidence type="ECO:0000256" key="2">
    <source>
        <dbReference type="ARBA" id="ARBA00022553"/>
    </source>
</evidence>
<feature type="domain" description="Carrier" evidence="3">
    <location>
        <begin position="124"/>
        <end position="204"/>
    </location>
</feature>
<accession>A0A066XJY8</accession>
<dbReference type="STRING" id="1173701.A0A066XJY8"/>
<evidence type="ECO:0000313" key="5">
    <source>
        <dbReference type="Proteomes" id="UP000027238"/>
    </source>
</evidence>
<dbReference type="AlphaFoldDB" id="A0A066XJY8"/>
<dbReference type="Pfam" id="PF00550">
    <property type="entry name" value="PP-binding"/>
    <property type="match status" value="1"/>
</dbReference>
<dbReference type="SMART" id="SM00823">
    <property type="entry name" value="PKS_PP"/>
    <property type="match status" value="1"/>
</dbReference>
<sequence>LCLLWRLRCLGVIEDSGVIAENAQLQNQFDSSVYKGINDAHLRKILHLSLLQQQEAPAPSSAAAANMITGLVAKQPADSSLSRDARFSALFTTQGGGSSGGESDGGGGNTEIRALLLLLRSESADPVAKLKATAEVISGCFSRLLRLSEPMDPARPLSVYGIDSLAAVEVRNWVRTELGALVTTLDIMNAASLTTFSEKLFPLLTNTPTERRWMIVDTAMVVHHFRTHLSSERNVWDMMIDKAESAVLEALGALETSELAGLEAALDLSSMHEHADDDDADKHGAADDVRGYCPLLLPGAGSCIVCRKGPRPDDLNVEGGGGRVTGTLRFECRPRLGG</sequence>
<dbReference type="PROSITE" id="PS50075">
    <property type="entry name" value="CARRIER"/>
    <property type="match status" value="1"/>
</dbReference>
<name>A0A066XJY8_COLSU</name>